<accession>A0A448MZE9</accession>
<dbReference type="Proteomes" id="UP000273044">
    <property type="component" value="Chromosome"/>
</dbReference>
<feature type="transmembrane region" description="Helical" evidence="1">
    <location>
        <begin position="62"/>
        <end position="85"/>
    </location>
</feature>
<feature type="transmembrane region" description="Helical" evidence="1">
    <location>
        <begin position="117"/>
        <end position="140"/>
    </location>
</feature>
<keyword evidence="1" id="KW-0812">Transmembrane</keyword>
<organism evidence="2 3">
    <name type="scientific">Arachnia propionica</name>
    <dbReference type="NCBI Taxonomy" id="1750"/>
    <lineage>
        <taxon>Bacteria</taxon>
        <taxon>Bacillati</taxon>
        <taxon>Actinomycetota</taxon>
        <taxon>Actinomycetes</taxon>
        <taxon>Propionibacteriales</taxon>
        <taxon>Propionibacteriaceae</taxon>
        <taxon>Arachnia</taxon>
    </lineage>
</organism>
<sequence length="257" mass="26693">MRRTMRAEVLKLCTLPGIWLAGLLALAVPMLLAWLASSQTRRAVETGQLGALYDTSTTDSGFTALTVAQVGFVVLGVLSVSSEYVRNAQAVGRGRQLTTSMVATPGGARRMIAKLTVLLGFAVVLAVAATAGTLAVARWALGGVEATWGNPWPRAAGAVFFLVTMTVIAAALAELVRGGTLPLTLLVINSSAVSFSFLLSKVTPLARYAPDLALAHTFLTDTAIQDPLSPGVGMLVGAAWGVAAIILAVLLHARREA</sequence>
<dbReference type="RefSeq" id="WP_126409400.1">
    <property type="nucleotide sequence ID" value="NZ_CAUVFS010000011.1"/>
</dbReference>
<feature type="transmembrane region" description="Helical" evidence="1">
    <location>
        <begin position="180"/>
        <end position="199"/>
    </location>
</feature>
<evidence type="ECO:0000256" key="1">
    <source>
        <dbReference type="SAM" id="Phobius"/>
    </source>
</evidence>
<reference evidence="2 3" key="1">
    <citation type="submission" date="2018-12" db="EMBL/GenBank/DDBJ databases">
        <authorList>
            <consortium name="Pathogen Informatics"/>
        </authorList>
    </citation>
    <scope>NUCLEOTIDE SEQUENCE [LARGE SCALE GENOMIC DNA]</scope>
    <source>
        <strain evidence="2 3">NCTC12967</strain>
    </source>
</reference>
<evidence type="ECO:0000313" key="2">
    <source>
        <dbReference type="EMBL" id="VEH70535.1"/>
    </source>
</evidence>
<name>A0A448MZE9_9ACTN</name>
<dbReference type="GeneID" id="64407289"/>
<keyword evidence="3" id="KW-1185">Reference proteome</keyword>
<gene>
    <name evidence="2" type="ORF">NCTC12967_01835</name>
</gene>
<feature type="transmembrane region" description="Helical" evidence="1">
    <location>
        <begin position="232"/>
        <end position="253"/>
    </location>
</feature>
<proteinExistence type="predicted"/>
<keyword evidence="1" id="KW-0472">Membrane</keyword>
<protein>
    <submittedName>
        <fullName evidence="2">ABC-2 family transporter protein</fullName>
    </submittedName>
</protein>
<evidence type="ECO:0000313" key="3">
    <source>
        <dbReference type="Proteomes" id="UP000273044"/>
    </source>
</evidence>
<dbReference type="EMBL" id="LR134406">
    <property type="protein sequence ID" value="VEH70535.1"/>
    <property type="molecule type" value="Genomic_DNA"/>
</dbReference>
<keyword evidence="1" id="KW-1133">Transmembrane helix</keyword>
<feature type="transmembrane region" description="Helical" evidence="1">
    <location>
        <begin position="152"/>
        <end position="173"/>
    </location>
</feature>
<dbReference type="AlphaFoldDB" id="A0A448MZE9"/>